<feature type="region of interest" description="Disordered" evidence="10">
    <location>
        <begin position="590"/>
        <end position="660"/>
    </location>
</feature>
<dbReference type="InterPro" id="IPR029045">
    <property type="entry name" value="ClpP/crotonase-like_dom_sf"/>
</dbReference>
<dbReference type="InterPro" id="IPR012393">
    <property type="entry name" value="Tricorn_protease"/>
</dbReference>
<keyword evidence="13" id="KW-1185">Reference proteome</keyword>
<keyword evidence="5 7" id="KW-0378">Hydrolase</keyword>
<feature type="region of interest" description="Disordered" evidence="10">
    <location>
        <begin position="462"/>
        <end position="484"/>
    </location>
</feature>
<reference evidence="12 13" key="1">
    <citation type="submission" date="2019-09" db="EMBL/GenBank/DDBJ databases">
        <title>Serinicoccus pratensis sp. nov., isolated from meadow soil.</title>
        <authorList>
            <person name="Zhang W."/>
        </authorList>
    </citation>
    <scope>NUCLEOTIDE SEQUENCE [LARGE SCALE GENOMIC DNA]</scope>
    <source>
        <strain evidence="12 13">W204</strain>
    </source>
</reference>
<dbReference type="PANTHER" id="PTHR43253:SF1">
    <property type="entry name" value="TRICORN PROTEASE HOMOLOG 2-RELATED"/>
    <property type="match status" value="1"/>
</dbReference>
<dbReference type="Gene3D" id="2.130.10.10">
    <property type="entry name" value="YVTN repeat-like/Quinoprotein amine dehydrogenase"/>
    <property type="match status" value="1"/>
</dbReference>
<keyword evidence="3 7" id="KW-0963">Cytoplasm</keyword>
<dbReference type="Gene3D" id="3.30.750.44">
    <property type="match status" value="1"/>
</dbReference>
<dbReference type="GO" id="GO:0005737">
    <property type="term" value="C:cytoplasm"/>
    <property type="evidence" value="ECO:0007669"/>
    <property type="project" value="UniProtKB-SubCell"/>
</dbReference>
<dbReference type="PIRSF" id="PIRSF036421">
    <property type="entry name" value="Tricorn_protease"/>
    <property type="match status" value="1"/>
</dbReference>
<dbReference type="GO" id="GO:0008236">
    <property type="term" value="F:serine-type peptidase activity"/>
    <property type="evidence" value="ECO:0007669"/>
    <property type="project" value="UniProtKB-UniRule"/>
</dbReference>
<evidence type="ECO:0000256" key="3">
    <source>
        <dbReference type="ARBA" id="ARBA00022490"/>
    </source>
</evidence>
<dbReference type="PROSITE" id="PS50330">
    <property type="entry name" value="UIM"/>
    <property type="match status" value="1"/>
</dbReference>
<dbReference type="Pfam" id="PF26549">
    <property type="entry name" value="Tricorn_N"/>
    <property type="match status" value="1"/>
</dbReference>
<dbReference type="InterPro" id="IPR015943">
    <property type="entry name" value="WD40/YVTN_repeat-like_dom_sf"/>
</dbReference>
<dbReference type="InterPro" id="IPR005151">
    <property type="entry name" value="Tail-specific_protease"/>
</dbReference>
<dbReference type="SUPFAM" id="SSF69322">
    <property type="entry name" value="Tricorn protease domain 2"/>
    <property type="match status" value="1"/>
</dbReference>
<dbReference type="InterPro" id="IPR029414">
    <property type="entry name" value="Tricorn_PDZ"/>
</dbReference>
<dbReference type="SUPFAM" id="SSF50156">
    <property type="entry name" value="PDZ domain-like"/>
    <property type="match status" value="1"/>
</dbReference>
<feature type="active site" description="Nucleophile" evidence="8">
    <location>
        <position position="1057"/>
    </location>
</feature>
<feature type="compositionally biased region" description="Gly residues" evidence="10">
    <location>
        <begin position="623"/>
        <end position="634"/>
    </location>
</feature>
<feature type="active site" description="Charge relay system" evidence="8">
    <location>
        <position position="835"/>
    </location>
</feature>
<evidence type="ECO:0000259" key="11">
    <source>
        <dbReference type="PROSITE" id="PS50106"/>
    </source>
</evidence>
<dbReference type="Proteomes" id="UP000326546">
    <property type="component" value="Chromosome"/>
</dbReference>
<sequence length="1169" mass="126117">MGRVLPGAAEAENVTNRGRLSASATRVGRVRTYLRYPHLHENLLTFVGADDVWIAPIHGGPAWRLTHDSAPVAHPRFAPDGAHVAFISHRDGHPEVYAMPVDGGGAPQRLTWWGAKNTRVLGWEGTDRVLVASHAGQPNLRHLVVRSVGLDGTVRTPPWGPAWGVAVREDGLVALATPGSRPPAQWKRYRGGTAPRLWLGRGNDAAKDGDTHAGQGMTWERVLREDTAAIVDPMWVDDRLVFVSDRAARLPGSAEEADRQANLWAFGAGAVTDDGRLAEARAGQLTDQGPDLGYVRDATTDGHRVVWHSRGHLWLLDGLEATPREVGITLPGAAAAPYSLSPTMQLGPLRPDHGGDASLVSWHGAVHWLAHREGPVRALVADDAVRAREPHFLGRTGRVVLVTDADGEDRLEVHDLTDGAGTTPHVIASGQLGRVLHLAADAAGTRVATISHDGAVRLIDASRAGGEGDSSGGSGAESGDRATAVREVARSEQGEALHPSFSPDGRYLLWSQPTTGESELHRLMVLDTQDPGAEPVALTSGTFHDHDPAFTRDGQHVVFLSERTFDPDYDTHEFGLSFSGSTRPWLIPLAADQAPPFGPTAQGWRLSGAGQGEQGKARPGRTDQGGSGASGPDGPGKDDAPPASPDLDAEGAEQRIVPFPVPSGRYRDLRVVKDGVIWVREAGEAGELGARRAGVTAEPGSDSVQLWSFPKRAVETVVEKVDKVEVSGDGERLIVRHHDSVTVTPAARKPEQDDPAVVPVDLSRLRREVSPRALWRQMFEENGRIMREHYWRSDMDGVDWDGALQRWRPVVETLASHDDLVDLLWETVGELNTSHAYIIPAERTDESLDRRKLGLLGADLVPTDEGWRIERILPGESSEPEARSPLAAAGVGARVGDVVVAVDGAPVDPAHGPATRLMGAAGKPVELTLRRAGSDRRVVVVPLADEEVLRYQDWVRARRDYVRERSGGRLGYVHVPDMTSYGWAQLHRDLRHASAREGLVVDVRYNRGGHTSQLVLARLAAQTVGWAPARHYAEAGRYPSTSPRGPVVLVANEFSGSDGDIVNAAGQAMGLGPVVGVRTWGGVVGIDGRFDLVDGTSITQPRYAFWLQGKDWGVENHGVDPDIEVEHTPADFFSSDDPQLDRAMAEALRQLEERPAATAPTLPAPRVRR</sequence>
<dbReference type="Pfam" id="PF03572">
    <property type="entry name" value="Peptidase_S41"/>
    <property type="match status" value="1"/>
</dbReference>
<name>A0A5J6V5P6_9MICO</name>
<dbReference type="SUPFAM" id="SSF69304">
    <property type="entry name" value="Tricorn protease N-terminal domain"/>
    <property type="match status" value="1"/>
</dbReference>
<dbReference type="InterPro" id="IPR028204">
    <property type="entry name" value="Tricorn_C1"/>
</dbReference>
<dbReference type="AlphaFoldDB" id="A0A5J6V5P6"/>
<evidence type="ECO:0000256" key="5">
    <source>
        <dbReference type="ARBA" id="ARBA00022801"/>
    </source>
</evidence>
<dbReference type="SUPFAM" id="SSF52096">
    <property type="entry name" value="ClpP/crotonase"/>
    <property type="match status" value="1"/>
</dbReference>
<evidence type="ECO:0000256" key="6">
    <source>
        <dbReference type="ARBA" id="ARBA00022825"/>
    </source>
</evidence>
<dbReference type="InterPro" id="IPR003903">
    <property type="entry name" value="UIM_dom"/>
</dbReference>
<evidence type="ECO:0000256" key="7">
    <source>
        <dbReference type="PIRNR" id="PIRNR036421"/>
    </source>
</evidence>
<evidence type="ECO:0000256" key="2">
    <source>
        <dbReference type="ARBA" id="ARBA00008524"/>
    </source>
</evidence>
<dbReference type="Gene3D" id="2.120.10.60">
    <property type="entry name" value="Tricorn protease N-terminal domain"/>
    <property type="match status" value="1"/>
</dbReference>
<dbReference type="EMBL" id="CP044427">
    <property type="protein sequence ID" value="QFG68471.1"/>
    <property type="molecule type" value="Genomic_DNA"/>
</dbReference>
<feature type="domain" description="PDZ" evidence="11">
    <location>
        <begin position="845"/>
        <end position="933"/>
    </location>
</feature>
<keyword evidence="6 7" id="KW-0720">Serine protease</keyword>
<dbReference type="Pfam" id="PF14685">
    <property type="entry name" value="PDZ_Tricorn"/>
    <property type="match status" value="1"/>
</dbReference>
<dbReference type="Pfam" id="PF26550">
    <property type="entry name" value="Tricorn_2nd"/>
    <property type="match status" value="1"/>
</dbReference>
<dbReference type="KEGG" id="serw:FY030_06865"/>
<evidence type="ECO:0000313" key="13">
    <source>
        <dbReference type="Proteomes" id="UP000326546"/>
    </source>
</evidence>
<dbReference type="GO" id="GO:0006508">
    <property type="term" value="P:proteolysis"/>
    <property type="evidence" value="ECO:0007669"/>
    <property type="project" value="UniProtKB-UniRule"/>
</dbReference>
<evidence type="ECO:0000256" key="1">
    <source>
        <dbReference type="ARBA" id="ARBA00004496"/>
    </source>
</evidence>
<gene>
    <name evidence="12" type="ORF">FY030_06865</name>
</gene>
<evidence type="ECO:0000256" key="4">
    <source>
        <dbReference type="ARBA" id="ARBA00022670"/>
    </source>
</evidence>
<feature type="active site" description="Charge relay system" evidence="8">
    <location>
        <position position="1115"/>
    </location>
</feature>
<dbReference type="PROSITE" id="PS50106">
    <property type="entry name" value="PDZ"/>
    <property type="match status" value="1"/>
</dbReference>
<evidence type="ECO:0000313" key="12">
    <source>
        <dbReference type="EMBL" id="QFG68471.1"/>
    </source>
</evidence>
<feature type="site" description="Transition state stabilizer; via amide nitrogen" evidence="9">
    <location>
        <position position="1058"/>
    </location>
</feature>
<keyword evidence="4 7" id="KW-0645">Protease</keyword>
<proteinExistence type="inferred from homology"/>
<dbReference type="Gene3D" id="2.30.42.10">
    <property type="match status" value="1"/>
</dbReference>
<evidence type="ECO:0000256" key="10">
    <source>
        <dbReference type="SAM" id="MobiDB-lite"/>
    </source>
</evidence>
<evidence type="ECO:0000256" key="8">
    <source>
        <dbReference type="PIRSR" id="PIRSR036421-1"/>
    </source>
</evidence>
<dbReference type="PANTHER" id="PTHR43253">
    <property type="entry name" value="TRICORN PROTEASE HOMOLOG 2-RELATED"/>
    <property type="match status" value="1"/>
</dbReference>
<dbReference type="Pfam" id="PF14684">
    <property type="entry name" value="Tricorn_C1"/>
    <property type="match status" value="1"/>
</dbReference>
<evidence type="ECO:0000256" key="9">
    <source>
        <dbReference type="PIRSR" id="PIRSR036421-3"/>
    </source>
</evidence>
<comment type="subcellular location">
    <subcellularLocation>
        <location evidence="1 7">Cytoplasm</location>
    </subcellularLocation>
</comment>
<dbReference type="CDD" id="cd07562">
    <property type="entry name" value="Peptidase_S41_TRI"/>
    <property type="match status" value="1"/>
</dbReference>
<feature type="compositionally biased region" description="Gly residues" evidence="10">
    <location>
        <begin position="465"/>
        <end position="476"/>
    </location>
</feature>
<protein>
    <recommendedName>
        <fullName evidence="7">Tricorn protease homolog</fullName>
        <ecNumber evidence="7">3.4.21.-</ecNumber>
    </recommendedName>
</protein>
<organism evidence="12 13">
    <name type="scientific">Ornithinimicrobium pratense</name>
    <dbReference type="NCBI Taxonomy" id="2593973"/>
    <lineage>
        <taxon>Bacteria</taxon>
        <taxon>Bacillati</taxon>
        <taxon>Actinomycetota</taxon>
        <taxon>Actinomycetes</taxon>
        <taxon>Micrococcales</taxon>
        <taxon>Ornithinimicrobiaceae</taxon>
        <taxon>Ornithinimicrobium</taxon>
    </lineage>
</organism>
<dbReference type="OrthoDB" id="9758793at2"/>
<dbReference type="EC" id="3.4.21.-" evidence="7"/>
<dbReference type="Gene3D" id="3.90.226.10">
    <property type="entry name" value="2-enoyl-CoA Hydratase, Chain A, domain 1"/>
    <property type="match status" value="1"/>
</dbReference>
<accession>A0A5J6V5P6</accession>
<dbReference type="InterPro" id="IPR001478">
    <property type="entry name" value="PDZ"/>
</dbReference>
<dbReference type="SMART" id="SM00245">
    <property type="entry name" value="TSPc"/>
    <property type="match status" value="1"/>
</dbReference>
<comment type="function">
    <text evidence="7">Degrades oligopeptides.</text>
</comment>
<comment type="similarity">
    <text evidence="2 7">Belongs to the peptidase S41B family.</text>
</comment>
<dbReference type="InterPro" id="IPR036034">
    <property type="entry name" value="PDZ_sf"/>
</dbReference>